<comment type="caution">
    <text evidence="1">The sequence shown here is derived from an EMBL/GenBank/DDBJ whole genome shotgun (WGS) entry which is preliminary data.</text>
</comment>
<keyword evidence="2" id="KW-1185">Reference proteome</keyword>
<protein>
    <recommendedName>
        <fullName evidence="3">BED-type domain-containing protein</fullName>
    </recommendedName>
</protein>
<name>A0A225WX99_9STRA</name>
<sequence length="167" mass="18927">MTKNSDICRVLYTSLPDNYFKCKYCGTVRRQQPSSGYGNLMSHLRDKYHVYSAKFHCSFLRKGLPIFGQSEESLKFLVADNCATNQHMATLLGVPLVGCASHRFNFHSVCKKLREESLTMTSVRFPFDKMAEMYPVTTAYLSPDANIVDSPVFESAVANVYMLPNKI</sequence>
<accession>A0A225WX99</accession>
<evidence type="ECO:0008006" key="3">
    <source>
        <dbReference type="Google" id="ProtNLM"/>
    </source>
</evidence>
<dbReference type="PANTHER" id="PTHR40866">
    <property type="entry name" value="BED-TYPE DOMAIN-CONTAINING PROTEIN"/>
    <property type="match status" value="1"/>
</dbReference>
<evidence type="ECO:0000313" key="2">
    <source>
        <dbReference type="Proteomes" id="UP000198211"/>
    </source>
</evidence>
<gene>
    <name evidence="1" type="ORF">PHMEG_0003998</name>
</gene>
<evidence type="ECO:0000313" key="1">
    <source>
        <dbReference type="EMBL" id="OWZ21460.1"/>
    </source>
</evidence>
<dbReference type="Proteomes" id="UP000198211">
    <property type="component" value="Unassembled WGS sequence"/>
</dbReference>
<dbReference type="OrthoDB" id="109873at2759"/>
<dbReference type="PANTHER" id="PTHR40866:SF1">
    <property type="entry name" value="BED-TYPE DOMAIN-CONTAINING PROTEIN"/>
    <property type="match status" value="1"/>
</dbReference>
<dbReference type="AlphaFoldDB" id="A0A225WX99"/>
<reference evidence="2" key="1">
    <citation type="submission" date="2017-03" db="EMBL/GenBank/DDBJ databases">
        <title>Phytopthora megakarya and P. palmivora, two closely related causual agents of cacao black pod achieved similar genome size and gene model numbers by different mechanisms.</title>
        <authorList>
            <person name="Ali S."/>
            <person name="Shao J."/>
            <person name="Larry D.J."/>
            <person name="Kronmiller B."/>
            <person name="Shen D."/>
            <person name="Strem M.D."/>
            <person name="Melnick R.L."/>
            <person name="Guiltinan M.J."/>
            <person name="Tyler B.M."/>
            <person name="Meinhardt L.W."/>
            <person name="Bailey B.A."/>
        </authorList>
    </citation>
    <scope>NUCLEOTIDE SEQUENCE [LARGE SCALE GENOMIC DNA]</scope>
    <source>
        <strain evidence="2">zdho120</strain>
    </source>
</reference>
<organism evidence="1 2">
    <name type="scientific">Phytophthora megakarya</name>
    <dbReference type="NCBI Taxonomy" id="4795"/>
    <lineage>
        <taxon>Eukaryota</taxon>
        <taxon>Sar</taxon>
        <taxon>Stramenopiles</taxon>
        <taxon>Oomycota</taxon>
        <taxon>Peronosporomycetes</taxon>
        <taxon>Peronosporales</taxon>
        <taxon>Peronosporaceae</taxon>
        <taxon>Phytophthora</taxon>
    </lineage>
</organism>
<dbReference type="EMBL" id="NBNE01000223">
    <property type="protein sequence ID" value="OWZ21460.1"/>
    <property type="molecule type" value="Genomic_DNA"/>
</dbReference>
<proteinExistence type="predicted"/>